<dbReference type="EMBL" id="CP010411">
    <property type="protein sequence ID" value="ALE08933.1"/>
    <property type="molecule type" value="Genomic_DNA"/>
</dbReference>
<protein>
    <submittedName>
        <fullName evidence="1">Uncharacterized protein</fullName>
    </submittedName>
</protein>
<proteinExistence type="predicted"/>
<sequence length="64" mass="7389">MGHRPAIASGAYFRHMRQKRPRHSATSRKRPAISALLDMLDTRCLKQALRKIQTGAVRRRGKYD</sequence>
<evidence type="ECO:0000313" key="2">
    <source>
        <dbReference type="Proteomes" id="UP000067206"/>
    </source>
</evidence>
<dbReference type="PATRIC" id="fig|1682.24.peg.853"/>
<evidence type="ECO:0000313" key="1">
    <source>
        <dbReference type="EMBL" id="ALE08933.1"/>
    </source>
</evidence>
<reference evidence="1 2" key="1">
    <citation type="submission" date="2014-12" db="EMBL/GenBank/DDBJ databases">
        <title>Complete genome sequence of Bifidobacterium longum subsp. infantis BT1.</title>
        <authorList>
            <person name="Kim J.F."/>
            <person name="Kwak M.-J."/>
        </authorList>
    </citation>
    <scope>NUCLEOTIDE SEQUENCE [LARGE SCALE GENOMIC DNA]</scope>
    <source>
        <strain evidence="1 2">BT1</strain>
    </source>
</reference>
<accession>A0A0M4LGK4</accession>
<gene>
    <name evidence="1" type="ORF">RY67_884</name>
</gene>
<organism evidence="1 2">
    <name type="scientific">Bifidobacterium longum subsp. infantis</name>
    <dbReference type="NCBI Taxonomy" id="1682"/>
    <lineage>
        <taxon>Bacteria</taxon>
        <taxon>Bacillati</taxon>
        <taxon>Actinomycetota</taxon>
        <taxon>Actinomycetes</taxon>
        <taxon>Bifidobacteriales</taxon>
        <taxon>Bifidobacteriaceae</taxon>
        <taxon>Bifidobacterium</taxon>
    </lineage>
</organism>
<dbReference type="Proteomes" id="UP000067206">
    <property type="component" value="Chromosome"/>
</dbReference>
<name>A0A0M4LGK4_BIFLI</name>
<dbReference type="AlphaFoldDB" id="A0A0M4LGK4"/>